<accession>A0ABQ9ISK0</accession>
<gene>
    <name evidence="1" type="ORF">NQ317_003802</name>
</gene>
<name>A0ABQ9ISK0_9CUCU</name>
<dbReference type="EMBL" id="JAPWTJ010003083">
    <property type="protein sequence ID" value="KAJ8962988.1"/>
    <property type="molecule type" value="Genomic_DNA"/>
</dbReference>
<proteinExistence type="predicted"/>
<sequence length="86" mass="9972">MSFTATIIANVPNKPKSSIYPVYLVCFVNPSRDNVYISKLVNETFRYCLTLLLNTREREEETRLKKAVSIFALSSEKTVFSFRRSK</sequence>
<protein>
    <submittedName>
        <fullName evidence="1">Uncharacterized protein</fullName>
    </submittedName>
</protein>
<reference evidence="1" key="1">
    <citation type="journal article" date="2023" name="Insect Mol. Biol.">
        <title>Genome sequencing provides insights into the evolution of gene families encoding plant cell wall-degrading enzymes in longhorned beetles.</title>
        <authorList>
            <person name="Shin N.R."/>
            <person name="Okamura Y."/>
            <person name="Kirsch R."/>
            <person name="Pauchet Y."/>
        </authorList>
    </citation>
    <scope>NUCLEOTIDE SEQUENCE</scope>
    <source>
        <strain evidence="1">MMC_N1</strain>
    </source>
</reference>
<keyword evidence="2" id="KW-1185">Reference proteome</keyword>
<dbReference type="Proteomes" id="UP001162164">
    <property type="component" value="Unassembled WGS sequence"/>
</dbReference>
<organism evidence="1 2">
    <name type="scientific">Molorchus minor</name>
    <dbReference type="NCBI Taxonomy" id="1323400"/>
    <lineage>
        <taxon>Eukaryota</taxon>
        <taxon>Metazoa</taxon>
        <taxon>Ecdysozoa</taxon>
        <taxon>Arthropoda</taxon>
        <taxon>Hexapoda</taxon>
        <taxon>Insecta</taxon>
        <taxon>Pterygota</taxon>
        <taxon>Neoptera</taxon>
        <taxon>Endopterygota</taxon>
        <taxon>Coleoptera</taxon>
        <taxon>Polyphaga</taxon>
        <taxon>Cucujiformia</taxon>
        <taxon>Chrysomeloidea</taxon>
        <taxon>Cerambycidae</taxon>
        <taxon>Lamiinae</taxon>
        <taxon>Monochamini</taxon>
        <taxon>Molorchus</taxon>
    </lineage>
</organism>
<evidence type="ECO:0000313" key="1">
    <source>
        <dbReference type="EMBL" id="KAJ8962988.1"/>
    </source>
</evidence>
<comment type="caution">
    <text evidence="1">The sequence shown here is derived from an EMBL/GenBank/DDBJ whole genome shotgun (WGS) entry which is preliminary data.</text>
</comment>
<evidence type="ECO:0000313" key="2">
    <source>
        <dbReference type="Proteomes" id="UP001162164"/>
    </source>
</evidence>